<proteinExistence type="predicted"/>
<feature type="compositionally biased region" description="Basic and acidic residues" evidence="1">
    <location>
        <begin position="185"/>
        <end position="194"/>
    </location>
</feature>
<feature type="compositionally biased region" description="Low complexity" evidence="1">
    <location>
        <begin position="119"/>
        <end position="136"/>
    </location>
</feature>
<evidence type="ECO:0000259" key="2">
    <source>
        <dbReference type="Pfam" id="PF15230"/>
    </source>
</evidence>
<name>A0A2G9S2I9_AQUCT</name>
<dbReference type="AlphaFoldDB" id="A0A2G9S2I9"/>
<organism evidence="3 4">
    <name type="scientific">Aquarana catesbeiana</name>
    <name type="common">American bullfrog</name>
    <name type="synonym">Rana catesbeiana</name>
    <dbReference type="NCBI Taxonomy" id="8400"/>
    <lineage>
        <taxon>Eukaryota</taxon>
        <taxon>Metazoa</taxon>
        <taxon>Chordata</taxon>
        <taxon>Craniata</taxon>
        <taxon>Vertebrata</taxon>
        <taxon>Euteleostomi</taxon>
        <taxon>Amphibia</taxon>
        <taxon>Batrachia</taxon>
        <taxon>Anura</taxon>
        <taxon>Neobatrachia</taxon>
        <taxon>Ranoidea</taxon>
        <taxon>Ranidae</taxon>
        <taxon>Aquarana</taxon>
    </lineage>
</organism>
<evidence type="ECO:0000256" key="1">
    <source>
        <dbReference type="SAM" id="MobiDB-lite"/>
    </source>
</evidence>
<feature type="compositionally biased region" description="Low complexity" evidence="1">
    <location>
        <begin position="42"/>
        <end position="63"/>
    </location>
</feature>
<keyword evidence="4" id="KW-1185">Reference proteome</keyword>
<evidence type="ECO:0000313" key="3">
    <source>
        <dbReference type="EMBL" id="PIO34330.1"/>
    </source>
</evidence>
<gene>
    <name evidence="3" type="ORF">AB205_0065590</name>
</gene>
<feature type="compositionally biased region" description="Low complexity" evidence="1">
    <location>
        <begin position="1"/>
        <end position="16"/>
    </location>
</feature>
<feature type="region of interest" description="Disordered" evidence="1">
    <location>
        <begin position="86"/>
        <end position="203"/>
    </location>
</feature>
<reference evidence="4" key="1">
    <citation type="journal article" date="2017" name="Nat. Commun.">
        <title>The North American bullfrog draft genome provides insight into hormonal regulation of long noncoding RNA.</title>
        <authorList>
            <person name="Hammond S.A."/>
            <person name="Warren R.L."/>
            <person name="Vandervalk B.P."/>
            <person name="Kucuk E."/>
            <person name="Khan H."/>
            <person name="Gibb E.A."/>
            <person name="Pandoh P."/>
            <person name="Kirk H."/>
            <person name="Zhao Y."/>
            <person name="Jones M."/>
            <person name="Mungall A.J."/>
            <person name="Coope R."/>
            <person name="Pleasance S."/>
            <person name="Moore R.A."/>
            <person name="Holt R.A."/>
            <person name="Round J.M."/>
            <person name="Ohora S."/>
            <person name="Walle B.V."/>
            <person name="Veldhoen N."/>
            <person name="Helbing C.C."/>
            <person name="Birol I."/>
        </authorList>
    </citation>
    <scope>NUCLEOTIDE SEQUENCE [LARGE SCALE GENOMIC DNA]</scope>
</reference>
<dbReference type="Pfam" id="PF15230">
    <property type="entry name" value="SRRM_C"/>
    <property type="match status" value="1"/>
</dbReference>
<protein>
    <recommendedName>
        <fullName evidence="2">Serine/arginine repetitive matrix protein C-terminal domain-containing protein</fullName>
    </recommendedName>
</protein>
<dbReference type="InterPro" id="IPR029360">
    <property type="entry name" value="SRRM_C"/>
</dbReference>
<feature type="compositionally biased region" description="Basic and acidic residues" evidence="1">
    <location>
        <begin position="86"/>
        <end position="99"/>
    </location>
</feature>
<accession>A0A2G9S2I9</accession>
<evidence type="ECO:0000313" key="4">
    <source>
        <dbReference type="Proteomes" id="UP000228934"/>
    </source>
</evidence>
<feature type="compositionally biased region" description="Basic residues" evidence="1">
    <location>
        <begin position="166"/>
        <end position="184"/>
    </location>
</feature>
<sequence>MCSPPSTQSSSSVLKLSQEKESPSHQGFGHVLSSVKTPNGHSDNISDSGNSSASSFSFTKESSVPLGDSLMKVKRDLSSCLGCLGEHKSVSDLSPDRNSLRSRHSSSSYRSTRSRRSYSRSSSHSISSYSSYYRSPSNRRSRSRSSSSGARDRSSKYNATENGPRKGPHRTRRSSYSPMRKRRRDSPSHLEARRITSCMDSHG</sequence>
<feature type="domain" description="Serine/arginine repetitive matrix protein C-terminal" evidence="2">
    <location>
        <begin position="142"/>
        <end position="198"/>
    </location>
</feature>
<dbReference type="Proteomes" id="UP000228934">
    <property type="component" value="Unassembled WGS sequence"/>
</dbReference>
<feature type="region of interest" description="Disordered" evidence="1">
    <location>
        <begin position="1"/>
        <end position="67"/>
    </location>
</feature>
<dbReference type="OrthoDB" id="9950700at2759"/>
<dbReference type="EMBL" id="KV928204">
    <property type="protein sequence ID" value="PIO34330.1"/>
    <property type="molecule type" value="Genomic_DNA"/>
</dbReference>